<dbReference type="Proteomes" id="UP001064048">
    <property type="component" value="Chromosome 6"/>
</dbReference>
<proteinExistence type="predicted"/>
<reference evidence="1 2" key="1">
    <citation type="journal article" date="2022" name="Genome Biol. Evol.">
        <title>The Spruce Budworm Genome: Reconstructing the Evolutionary History of Antifreeze Proteins.</title>
        <authorList>
            <person name="Beliveau C."/>
            <person name="Gagne P."/>
            <person name="Picq S."/>
            <person name="Vernygora O."/>
            <person name="Keeling C.I."/>
            <person name="Pinkney K."/>
            <person name="Doucet D."/>
            <person name="Wen F."/>
            <person name="Johnston J.S."/>
            <person name="Maaroufi H."/>
            <person name="Boyle B."/>
            <person name="Laroche J."/>
            <person name="Dewar K."/>
            <person name="Juretic N."/>
            <person name="Blackburn G."/>
            <person name="Nisole A."/>
            <person name="Brunet B."/>
            <person name="Brandao M."/>
            <person name="Lumley L."/>
            <person name="Duan J."/>
            <person name="Quan G."/>
            <person name="Lucarotti C.J."/>
            <person name="Roe A.D."/>
            <person name="Sperling F.A.H."/>
            <person name="Levesque R.C."/>
            <person name="Cusson M."/>
        </authorList>
    </citation>
    <scope>NUCLEOTIDE SEQUENCE [LARGE SCALE GENOMIC DNA]</scope>
    <source>
        <strain evidence="1">Glfc:IPQL:Cfum</strain>
    </source>
</reference>
<accession>A0ACC0KHP4</accession>
<gene>
    <name evidence="1" type="ORF">MSG28_003863</name>
</gene>
<name>A0ACC0KHP4_CHOFU</name>
<comment type="caution">
    <text evidence="1">The sequence shown here is derived from an EMBL/GenBank/DDBJ whole genome shotgun (WGS) entry which is preliminary data.</text>
</comment>
<dbReference type="EMBL" id="CM046106">
    <property type="protein sequence ID" value="KAI8435586.1"/>
    <property type="molecule type" value="Genomic_DNA"/>
</dbReference>
<evidence type="ECO:0000313" key="1">
    <source>
        <dbReference type="EMBL" id="KAI8435586.1"/>
    </source>
</evidence>
<evidence type="ECO:0000313" key="2">
    <source>
        <dbReference type="Proteomes" id="UP001064048"/>
    </source>
</evidence>
<keyword evidence="2" id="KW-1185">Reference proteome</keyword>
<organism evidence="1 2">
    <name type="scientific">Choristoneura fumiferana</name>
    <name type="common">Spruce budworm moth</name>
    <name type="synonym">Archips fumiferana</name>
    <dbReference type="NCBI Taxonomy" id="7141"/>
    <lineage>
        <taxon>Eukaryota</taxon>
        <taxon>Metazoa</taxon>
        <taxon>Ecdysozoa</taxon>
        <taxon>Arthropoda</taxon>
        <taxon>Hexapoda</taxon>
        <taxon>Insecta</taxon>
        <taxon>Pterygota</taxon>
        <taxon>Neoptera</taxon>
        <taxon>Endopterygota</taxon>
        <taxon>Lepidoptera</taxon>
        <taxon>Glossata</taxon>
        <taxon>Ditrysia</taxon>
        <taxon>Tortricoidea</taxon>
        <taxon>Tortricidae</taxon>
        <taxon>Tortricinae</taxon>
        <taxon>Choristoneura</taxon>
    </lineage>
</organism>
<sequence>MGSLERGVLTGFICRLCSDMHRVVLHIYGDEGIRMCISEKINRHLSINVSVPSDPLPKTICKTCLEKLESQHRLVMRIEQAAIMVKRQCHNRVGLRRDCYVSRYDNDSNVPPKPPAPK</sequence>
<protein>
    <submittedName>
        <fullName evidence="1">Uncharacterized protein</fullName>
    </submittedName>
</protein>